<dbReference type="KEGG" id="dan:6502832"/>
<evidence type="ECO:0000256" key="1">
    <source>
        <dbReference type="SAM" id="SignalP"/>
    </source>
</evidence>
<sequence length="155" mass="16838">MQQSRILQKLCFFVTICILVPNVLGDCNECQTNGVKCINQTHFSFCSDYIDKSQVVGCPEGQVCTSMKAICLPEGAEASCAPTPAVECPACDGSSIFVCTSRTTFQMCNGDTLTSQVSKCKENTFCSIKSGTICADRCWIENNHNGFECDRESPA</sequence>
<dbReference type="OrthoDB" id="7998970at2759"/>
<dbReference type="HOGENOM" id="CLU_1706140_0_0_1"/>
<dbReference type="EMBL" id="CH902618">
    <property type="protein sequence ID" value="EDV39676.2"/>
    <property type="molecule type" value="Genomic_DNA"/>
</dbReference>
<reference evidence="2 3" key="1">
    <citation type="journal article" date="2007" name="Nature">
        <title>Evolution of genes and genomes on the Drosophila phylogeny.</title>
        <authorList>
            <consortium name="Drosophila 12 Genomes Consortium"/>
            <person name="Clark A.G."/>
            <person name="Eisen M.B."/>
            <person name="Smith D.R."/>
            <person name="Bergman C.M."/>
            <person name="Oliver B."/>
            <person name="Markow T.A."/>
            <person name="Kaufman T.C."/>
            <person name="Kellis M."/>
            <person name="Gelbart W."/>
            <person name="Iyer V.N."/>
            <person name="Pollard D.A."/>
            <person name="Sackton T.B."/>
            <person name="Larracuente A.M."/>
            <person name="Singh N.D."/>
            <person name="Abad J.P."/>
            <person name="Abt D.N."/>
            <person name="Adryan B."/>
            <person name="Aguade M."/>
            <person name="Akashi H."/>
            <person name="Anderson W.W."/>
            <person name="Aquadro C.F."/>
            <person name="Ardell D.H."/>
            <person name="Arguello R."/>
            <person name="Artieri C.G."/>
            <person name="Barbash D.A."/>
            <person name="Barker D."/>
            <person name="Barsanti P."/>
            <person name="Batterham P."/>
            <person name="Batzoglou S."/>
            <person name="Begun D."/>
            <person name="Bhutkar A."/>
            <person name="Blanco E."/>
            <person name="Bosak S.A."/>
            <person name="Bradley R.K."/>
            <person name="Brand A.D."/>
            <person name="Brent M.R."/>
            <person name="Brooks A.N."/>
            <person name="Brown R.H."/>
            <person name="Butlin R.K."/>
            <person name="Caggese C."/>
            <person name="Calvi B.R."/>
            <person name="Bernardo de Carvalho A."/>
            <person name="Caspi A."/>
            <person name="Castrezana S."/>
            <person name="Celniker S.E."/>
            <person name="Chang J.L."/>
            <person name="Chapple C."/>
            <person name="Chatterji S."/>
            <person name="Chinwalla A."/>
            <person name="Civetta A."/>
            <person name="Clifton S.W."/>
            <person name="Comeron J.M."/>
            <person name="Costello J.C."/>
            <person name="Coyne J.A."/>
            <person name="Daub J."/>
            <person name="David R.G."/>
            <person name="Delcher A.L."/>
            <person name="Delehaunty K."/>
            <person name="Do C.B."/>
            <person name="Ebling H."/>
            <person name="Edwards K."/>
            <person name="Eickbush T."/>
            <person name="Evans J.D."/>
            <person name="Filipski A."/>
            <person name="Findeiss S."/>
            <person name="Freyhult E."/>
            <person name="Fulton L."/>
            <person name="Fulton R."/>
            <person name="Garcia A.C."/>
            <person name="Gardiner A."/>
            <person name="Garfield D.A."/>
            <person name="Garvin B.E."/>
            <person name="Gibson G."/>
            <person name="Gilbert D."/>
            <person name="Gnerre S."/>
            <person name="Godfrey J."/>
            <person name="Good R."/>
            <person name="Gotea V."/>
            <person name="Gravely B."/>
            <person name="Greenberg A.J."/>
            <person name="Griffiths-Jones S."/>
            <person name="Gross S."/>
            <person name="Guigo R."/>
            <person name="Gustafson E.A."/>
            <person name="Haerty W."/>
            <person name="Hahn M.W."/>
            <person name="Halligan D.L."/>
            <person name="Halpern A.L."/>
            <person name="Halter G.M."/>
            <person name="Han M.V."/>
            <person name="Heger A."/>
            <person name="Hillier L."/>
            <person name="Hinrichs A.S."/>
            <person name="Holmes I."/>
            <person name="Hoskins R.A."/>
            <person name="Hubisz M.J."/>
            <person name="Hultmark D."/>
            <person name="Huntley M.A."/>
            <person name="Jaffe D.B."/>
            <person name="Jagadeeshan S."/>
            <person name="Jeck W.R."/>
            <person name="Johnson J."/>
            <person name="Jones C.D."/>
            <person name="Jordan W.C."/>
            <person name="Karpen G.H."/>
            <person name="Kataoka E."/>
            <person name="Keightley P.D."/>
            <person name="Kheradpour P."/>
            <person name="Kirkness E.F."/>
            <person name="Koerich L.B."/>
            <person name="Kristiansen K."/>
            <person name="Kudrna D."/>
            <person name="Kulathinal R.J."/>
            <person name="Kumar S."/>
            <person name="Kwok R."/>
            <person name="Lander E."/>
            <person name="Langley C.H."/>
            <person name="Lapoint R."/>
            <person name="Lazzaro B.P."/>
            <person name="Lee S.J."/>
            <person name="Levesque L."/>
            <person name="Li R."/>
            <person name="Lin C.F."/>
            <person name="Lin M.F."/>
            <person name="Lindblad-Toh K."/>
            <person name="Llopart A."/>
            <person name="Long M."/>
            <person name="Low L."/>
            <person name="Lozovsky E."/>
            <person name="Lu J."/>
            <person name="Luo M."/>
            <person name="Machado C.A."/>
            <person name="Makalowski W."/>
            <person name="Marzo M."/>
            <person name="Matsuda M."/>
            <person name="Matzkin L."/>
            <person name="McAllister B."/>
            <person name="McBride C.S."/>
            <person name="McKernan B."/>
            <person name="McKernan K."/>
            <person name="Mendez-Lago M."/>
            <person name="Minx P."/>
            <person name="Mollenhauer M.U."/>
            <person name="Montooth K."/>
            <person name="Mount S.M."/>
            <person name="Mu X."/>
            <person name="Myers E."/>
            <person name="Negre B."/>
            <person name="Newfeld S."/>
            <person name="Nielsen R."/>
            <person name="Noor M.A."/>
            <person name="O'Grady P."/>
            <person name="Pachter L."/>
            <person name="Papaceit M."/>
            <person name="Parisi M.J."/>
            <person name="Parisi M."/>
            <person name="Parts L."/>
            <person name="Pedersen J.S."/>
            <person name="Pesole G."/>
            <person name="Phillippy A.M."/>
            <person name="Ponting C.P."/>
            <person name="Pop M."/>
            <person name="Porcelli D."/>
            <person name="Powell J.R."/>
            <person name="Prohaska S."/>
            <person name="Pruitt K."/>
            <person name="Puig M."/>
            <person name="Quesneville H."/>
            <person name="Ram K.R."/>
            <person name="Rand D."/>
            <person name="Rasmussen M.D."/>
            <person name="Reed L.K."/>
            <person name="Reenan R."/>
            <person name="Reily A."/>
            <person name="Remington K.A."/>
            <person name="Rieger T.T."/>
            <person name="Ritchie M.G."/>
            <person name="Robin C."/>
            <person name="Rogers Y.H."/>
            <person name="Rohde C."/>
            <person name="Rozas J."/>
            <person name="Rubenfield M.J."/>
            <person name="Ruiz A."/>
            <person name="Russo S."/>
            <person name="Salzberg S.L."/>
            <person name="Sanchez-Gracia A."/>
            <person name="Saranga D.J."/>
            <person name="Sato H."/>
            <person name="Schaeffer S.W."/>
            <person name="Schatz M.C."/>
            <person name="Schlenke T."/>
            <person name="Schwartz R."/>
            <person name="Segarra C."/>
            <person name="Singh R.S."/>
            <person name="Sirot L."/>
            <person name="Sirota M."/>
            <person name="Sisneros N.B."/>
            <person name="Smith C.D."/>
            <person name="Smith T.F."/>
            <person name="Spieth J."/>
            <person name="Stage D.E."/>
            <person name="Stark A."/>
            <person name="Stephan W."/>
            <person name="Strausberg R.L."/>
            <person name="Strempel S."/>
            <person name="Sturgill D."/>
            <person name="Sutton G."/>
            <person name="Sutton G.G."/>
            <person name="Tao W."/>
            <person name="Teichmann S."/>
            <person name="Tobari Y.N."/>
            <person name="Tomimura Y."/>
            <person name="Tsolas J.M."/>
            <person name="Valente V.L."/>
            <person name="Venter E."/>
            <person name="Venter J.C."/>
            <person name="Vicario S."/>
            <person name="Vieira F.G."/>
            <person name="Vilella A.J."/>
            <person name="Villasante A."/>
            <person name="Walenz B."/>
            <person name="Wang J."/>
            <person name="Wasserman M."/>
            <person name="Watts T."/>
            <person name="Wilson D."/>
            <person name="Wilson R.K."/>
            <person name="Wing R.A."/>
            <person name="Wolfner M.F."/>
            <person name="Wong A."/>
            <person name="Wong G.K."/>
            <person name="Wu C.I."/>
            <person name="Wu G."/>
            <person name="Yamamoto D."/>
            <person name="Yang H.P."/>
            <person name="Yang S.P."/>
            <person name="Yorke J.A."/>
            <person name="Yoshida K."/>
            <person name="Zdobnov E."/>
            <person name="Zhang P."/>
            <person name="Zhang Y."/>
            <person name="Zimin A.V."/>
            <person name="Baldwin J."/>
            <person name="Abdouelleil A."/>
            <person name="Abdulkadir J."/>
            <person name="Abebe A."/>
            <person name="Abera B."/>
            <person name="Abreu J."/>
            <person name="Acer S.C."/>
            <person name="Aftuck L."/>
            <person name="Alexander A."/>
            <person name="An P."/>
            <person name="Anderson E."/>
            <person name="Anderson S."/>
            <person name="Arachi H."/>
            <person name="Azer M."/>
            <person name="Bachantsang P."/>
            <person name="Barry A."/>
            <person name="Bayul T."/>
            <person name="Berlin A."/>
            <person name="Bessette D."/>
            <person name="Bloom T."/>
            <person name="Blye J."/>
            <person name="Boguslavskiy L."/>
            <person name="Bonnet C."/>
            <person name="Boukhgalter B."/>
            <person name="Bourzgui I."/>
            <person name="Brown A."/>
            <person name="Cahill P."/>
            <person name="Channer S."/>
            <person name="Cheshatsang Y."/>
            <person name="Chuda L."/>
            <person name="Citroen M."/>
            <person name="Collymore A."/>
            <person name="Cooke P."/>
            <person name="Costello M."/>
            <person name="D'Aco K."/>
            <person name="Daza R."/>
            <person name="De Haan G."/>
            <person name="DeGray S."/>
            <person name="DeMaso C."/>
            <person name="Dhargay N."/>
            <person name="Dooley K."/>
            <person name="Dooley E."/>
            <person name="Doricent M."/>
            <person name="Dorje P."/>
            <person name="Dorjee K."/>
            <person name="Dupes A."/>
            <person name="Elong R."/>
            <person name="Falk J."/>
            <person name="Farina A."/>
            <person name="Faro S."/>
            <person name="Ferguson D."/>
            <person name="Fisher S."/>
            <person name="Foley C.D."/>
            <person name="Franke A."/>
            <person name="Friedrich D."/>
            <person name="Gadbois L."/>
            <person name="Gearin G."/>
            <person name="Gearin C.R."/>
            <person name="Giannoukos G."/>
            <person name="Goode T."/>
            <person name="Graham J."/>
            <person name="Grandbois E."/>
            <person name="Grewal S."/>
            <person name="Gyaltsen K."/>
            <person name="Hafez N."/>
            <person name="Hagos B."/>
            <person name="Hall J."/>
            <person name="Henson C."/>
            <person name="Hollinger A."/>
            <person name="Honan T."/>
            <person name="Huard M.D."/>
            <person name="Hughes L."/>
            <person name="Hurhula B."/>
            <person name="Husby M.E."/>
            <person name="Kamat A."/>
            <person name="Kanga B."/>
            <person name="Kashin S."/>
            <person name="Khazanovich D."/>
            <person name="Kisner P."/>
            <person name="Lance K."/>
            <person name="Lara M."/>
            <person name="Lee W."/>
            <person name="Lennon N."/>
            <person name="Letendre F."/>
            <person name="LeVine R."/>
            <person name="Lipovsky A."/>
            <person name="Liu X."/>
            <person name="Liu J."/>
            <person name="Liu S."/>
            <person name="Lokyitsang T."/>
            <person name="Lokyitsang Y."/>
            <person name="Lubonja R."/>
            <person name="Lui A."/>
            <person name="MacDonald P."/>
            <person name="Magnisalis V."/>
            <person name="Maru K."/>
            <person name="Matthews C."/>
            <person name="McCusker W."/>
            <person name="McDonough S."/>
            <person name="Mehta T."/>
            <person name="Meldrim J."/>
            <person name="Meneus L."/>
            <person name="Mihai O."/>
            <person name="Mihalev A."/>
            <person name="Mihova T."/>
            <person name="Mittelman R."/>
            <person name="Mlenga V."/>
            <person name="Montmayeur A."/>
            <person name="Mulrain L."/>
            <person name="Navidi A."/>
            <person name="Naylor J."/>
            <person name="Negash T."/>
            <person name="Nguyen T."/>
            <person name="Nguyen N."/>
            <person name="Nicol R."/>
            <person name="Norbu C."/>
            <person name="Norbu N."/>
            <person name="Novod N."/>
            <person name="O'Neill B."/>
            <person name="Osman S."/>
            <person name="Markiewicz E."/>
            <person name="Oyono O.L."/>
            <person name="Patti C."/>
            <person name="Phunkhang P."/>
            <person name="Pierre F."/>
            <person name="Priest M."/>
            <person name="Raghuraman S."/>
            <person name="Rege F."/>
            <person name="Reyes R."/>
            <person name="Rise C."/>
            <person name="Rogov P."/>
            <person name="Ross K."/>
            <person name="Ryan E."/>
            <person name="Settipalli S."/>
            <person name="Shea T."/>
            <person name="Sherpa N."/>
            <person name="Shi L."/>
            <person name="Shih D."/>
            <person name="Sparrow T."/>
            <person name="Spaulding J."/>
            <person name="Stalker J."/>
            <person name="Stange-Thomann N."/>
            <person name="Stavropoulos S."/>
            <person name="Stone C."/>
            <person name="Strader C."/>
            <person name="Tesfaye S."/>
            <person name="Thomson T."/>
            <person name="Thoulutsang Y."/>
            <person name="Thoulutsang D."/>
            <person name="Topham K."/>
            <person name="Topping I."/>
            <person name="Tsamla T."/>
            <person name="Vassiliev H."/>
            <person name="Vo A."/>
            <person name="Wangchuk T."/>
            <person name="Wangdi T."/>
            <person name="Weiand M."/>
            <person name="Wilkinson J."/>
            <person name="Wilson A."/>
            <person name="Yadav S."/>
            <person name="Young G."/>
            <person name="Yu Q."/>
            <person name="Zembek L."/>
            <person name="Zhong D."/>
            <person name="Zimmer A."/>
            <person name="Zwirko Z."/>
            <person name="Jaffe D.B."/>
            <person name="Alvarez P."/>
            <person name="Brockman W."/>
            <person name="Butler J."/>
            <person name="Chin C."/>
            <person name="Gnerre S."/>
            <person name="Grabherr M."/>
            <person name="Kleber M."/>
            <person name="Mauceli E."/>
            <person name="MacCallum I."/>
        </authorList>
    </citation>
    <scope>NUCLEOTIDE SEQUENCE [LARGE SCALE GENOMIC DNA]</scope>
    <source>
        <strain evidence="3">Tucson 14024-0371.13</strain>
    </source>
</reference>
<dbReference type="InParanoid" id="B3M5Y6"/>
<dbReference type="AlphaFoldDB" id="B3M5Y6"/>
<feature type="chain" id="PRO_5006454543" description="Chitin-binding type-2 domain-containing protein" evidence="1">
    <location>
        <begin position="26"/>
        <end position="155"/>
    </location>
</feature>
<gene>
    <name evidence="2" type="primary">Dana\GF20111</name>
    <name evidence="2" type="synonym">dana_GLEANR_22516</name>
    <name evidence="2" type="ORF">GF20111</name>
</gene>
<dbReference type="Proteomes" id="UP000007801">
    <property type="component" value="Unassembled WGS sequence"/>
</dbReference>
<dbReference type="GeneID" id="6502832"/>
<proteinExistence type="predicted"/>
<name>B3M5Y6_DROAN</name>
<feature type="signal peptide" evidence="1">
    <location>
        <begin position="1"/>
        <end position="25"/>
    </location>
</feature>
<accession>B3M5Y6</accession>
<dbReference type="STRING" id="7217.B3M5Y6"/>
<dbReference type="FunCoup" id="B3M5Y6">
    <property type="interactions" value="1"/>
</dbReference>
<evidence type="ECO:0000313" key="3">
    <source>
        <dbReference type="Proteomes" id="UP000007801"/>
    </source>
</evidence>
<evidence type="ECO:0000313" key="2">
    <source>
        <dbReference type="EMBL" id="EDV39676.2"/>
    </source>
</evidence>
<protein>
    <recommendedName>
        <fullName evidence="4">Chitin-binding type-2 domain-containing protein</fullName>
    </recommendedName>
</protein>
<keyword evidence="1" id="KW-0732">Signal</keyword>
<organism evidence="2 3">
    <name type="scientific">Drosophila ananassae</name>
    <name type="common">Fruit fly</name>
    <dbReference type="NCBI Taxonomy" id="7217"/>
    <lineage>
        <taxon>Eukaryota</taxon>
        <taxon>Metazoa</taxon>
        <taxon>Ecdysozoa</taxon>
        <taxon>Arthropoda</taxon>
        <taxon>Hexapoda</taxon>
        <taxon>Insecta</taxon>
        <taxon>Pterygota</taxon>
        <taxon>Neoptera</taxon>
        <taxon>Endopterygota</taxon>
        <taxon>Diptera</taxon>
        <taxon>Brachycera</taxon>
        <taxon>Muscomorpha</taxon>
        <taxon>Ephydroidea</taxon>
        <taxon>Drosophilidae</taxon>
        <taxon>Drosophila</taxon>
        <taxon>Sophophora</taxon>
    </lineage>
</organism>
<evidence type="ECO:0008006" key="4">
    <source>
        <dbReference type="Google" id="ProtNLM"/>
    </source>
</evidence>
<dbReference type="eggNOG" id="ENOG502TBHE">
    <property type="taxonomic scope" value="Eukaryota"/>
</dbReference>
<keyword evidence="3" id="KW-1185">Reference proteome</keyword>